<dbReference type="Proteomes" id="UP000326759">
    <property type="component" value="Unassembled WGS sequence"/>
</dbReference>
<evidence type="ECO:0000313" key="1">
    <source>
        <dbReference type="EMBL" id="KAB7505103.1"/>
    </source>
</evidence>
<evidence type="ECO:0000313" key="2">
    <source>
        <dbReference type="Proteomes" id="UP000326759"/>
    </source>
</evidence>
<reference evidence="1 2" key="1">
    <citation type="journal article" date="2019" name="PLoS Biol.">
        <title>Sex chromosomes control vertical transmission of feminizing Wolbachia symbionts in an isopod.</title>
        <authorList>
            <person name="Becking T."/>
            <person name="Chebbi M.A."/>
            <person name="Giraud I."/>
            <person name="Moumen B."/>
            <person name="Laverre T."/>
            <person name="Caubet Y."/>
            <person name="Peccoud J."/>
            <person name="Gilbert C."/>
            <person name="Cordaux R."/>
        </authorList>
    </citation>
    <scope>NUCLEOTIDE SEQUENCE [LARGE SCALE GENOMIC DNA]</scope>
    <source>
        <strain evidence="1">ANa2</strain>
        <tissue evidence="1">Whole body excluding digestive tract and cuticle</tissue>
    </source>
</reference>
<sequence>MAFGAKRKSSKSIYGPSKKYNVTAELEITKGSPCLSTTLAVLVFNKNKREINIKEGQYSLMGKKNCKRDQIPMFQTYKIVVVGGGGVGKSALTIQFIQK</sequence>
<proteinExistence type="predicted"/>
<dbReference type="EMBL" id="SEYY01001764">
    <property type="protein sequence ID" value="KAB7505103.1"/>
    <property type="molecule type" value="Genomic_DNA"/>
</dbReference>
<accession>A0A5N5TEM7</accession>
<gene>
    <name evidence="1" type="ORF">Anas_10559</name>
</gene>
<dbReference type="SUPFAM" id="SSF52540">
    <property type="entry name" value="P-loop containing nucleoside triphosphate hydrolases"/>
    <property type="match status" value="1"/>
</dbReference>
<keyword evidence="2" id="KW-1185">Reference proteome</keyword>
<dbReference type="AlphaFoldDB" id="A0A5N5TEM7"/>
<protein>
    <submittedName>
        <fullName evidence="1">Uncharacterized protein</fullName>
    </submittedName>
</protein>
<organism evidence="1 2">
    <name type="scientific">Armadillidium nasatum</name>
    <dbReference type="NCBI Taxonomy" id="96803"/>
    <lineage>
        <taxon>Eukaryota</taxon>
        <taxon>Metazoa</taxon>
        <taxon>Ecdysozoa</taxon>
        <taxon>Arthropoda</taxon>
        <taxon>Crustacea</taxon>
        <taxon>Multicrustacea</taxon>
        <taxon>Malacostraca</taxon>
        <taxon>Eumalacostraca</taxon>
        <taxon>Peracarida</taxon>
        <taxon>Isopoda</taxon>
        <taxon>Oniscidea</taxon>
        <taxon>Crinocheta</taxon>
        <taxon>Armadillidiidae</taxon>
        <taxon>Armadillidium</taxon>
    </lineage>
</organism>
<name>A0A5N5TEM7_9CRUS</name>
<dbReference type="Gene3D" id="3.40.50.300">
    <property type="entry name" value="P-loop containing nucleotide triphosphate hydrolases"/>
    <property type="match status" value="1"/>
</dbReference>
<comment type="caution">
    <text evidence="1">The sequence shown here is derived from an EMBL/GenBank/DDBJ whole genome shotgun (WGS) entry which is preliminary data.</text>
</comment>
<dbReference type="InterPro" id="IPR027417">
    <property type="entry name" value="P-loop_NTPase"/>
</dbReference>